<sequence>MPAAANYAPDDPPTPASSGITPAKMRYPQLVKHFKPSNETQFTAEHAMLTEDKQRLHSQQPGFKAFVQSQLEEAFPAIRPLNPDMLSFNRYRVGDGRESLASSEPLMAALARMIRDIQANPNALMRPERGISTEFTYRRTIADMAVPAFTEGTLQSIARSIATQYPQALEEYWSTPRPVENQPTLQMPPQEQLLFLHKKQLSILASLRLSDGTLSATGKDLIDSALRYPTLQDREKRFTDGDRLGVYPVTVDDQTEHGAMLPGAFLITRKDGSYATPPTWPNGRALALNDDNGPVVMYTPSEGFEEFATPAQARQALASRLDQGGVEAKLLLQGLPPALQNRPDPITGKDLMSSVEPSAGDVLAQSIPWMLKRQRADINTHLSTALAPGKTVNPLLDSATLEGIDNAADWSYLTDGTNAMLARDAKLTDKLQPEWLKNLSPFQEALFLHLDKAQERSLDALTPLLEKIPALNTFARDRLNAAIKQRYPAAEIDADQLMVQVHTRTAIHGGRGTGQPLYSKQDAVSLTDLALKNPSGFPAVERGVYTDEKMTLPLRDKHGKPVRDLSGKPVTLDTDDLKALVNTADVGGEYTKLLKQEMAPDAQSGSAVHLRTAWKAHLADAMDKEAFLAELSPDAYTELASDNIHKRAAQWADAVLTHPDPATRPQVDGKTIVANSLLHRGLAVQGVMVIGNQTDPSLVLYTPKAPDGITYREVADHKALDTLLEKKEWATYIAQRKSPVSKDEVDQFKGALKEAAYSPTKLMSPELAVSSIKLLGGATRLEPIKGDFQDHLYKQHVQMAIDRADHQSVSSAEVARQSLKNKIEFGIEVALIFTDLIPVAGKGVSAGFRLGKAGISALRANSRVLPHLIKRPGLGRAIYSDFTLSAAGISNVRAAPLRPVFKSSTATGAITPRPGPRALPAPVSPVPARPLASTGNTIAGSRTPNDAVIPERDLSAYARPGDMINGRTLRSDGTYNVGDEWFIRFTDSTRVSRVYQIDSAFHARSGWVNIIDPNVPATAPKSSRIVASVQHAGNGEWRLNQLPGGAPTPTPGASTTGAEAPARPALPDAEYFSLNRGRLVEADFTPKTLPLARYWFRRDLYNFYKNMLTQGQMPPRPSRLELAPGTSPADLLRKAYEITDVVVLGERHNEIASFQMLKENMQALKESGVTTFYIEGVETNAAGQLMDVGMGGHRPQGASPTLSELVQLASDNGITVKSLEHHYLTRRSDMPDFYKYVGDNDNGITRLQEFNYFATRILETRKPGEKVLALVGRAHMNTARNVPGLAELTGGVGIGVYPDKAFNKSVAISGPSIPRDPGANVTDSFTAGDYQIFHKVI</sequence>
<reference evidence="3" key="1">
    <citation type="submission" date="2022-07" db="EMBL/GenBank/DDBJ databases">
        <title>Draft genome of Pseudomonas carnis strain LP isolated from cheese.</title>
        <authorList>
            <person name="Wolfe B.E."/>
        </authorList>
    </citation>
    <scope>NUCLEOTIDE SEQUENCE</scope>
    <source>
        <strain evidence="3">LP</strain>
    </source>
</reference>
<dbReference type="Pfam" id="PF20178">
    <property type="entry name" value="ToxA_N"/>
    <property type="match status" value="2"/>
</dbReference>
<evidence type="ECO:0000259" key="2">
    <source>
        <dbReference type="Pfam" id="PF20178"/>
    </source>
</evidence>
<name>A0ABT5RHZ8_9PSED</name>
<feature type="domain" description="Dermonecrotic toxin N-terminal" evidence="2">
    <location>
        <begin position="466"/>
        <end position="724"/>
    </location>
</feature>
<gene>
    <name evidence="3" type="ORF">NMG11_17465</name>
</gene>
<keyword evidence="4" id="KW-1185">Reference proteome</keyword>
<dbReference type="CDD" id="cd14729">
    <property type="entry name" value="RtxA-like"/>
    <property type="match status" value="1"/>
</dbReference>
<comment type="caution">
    <text evidence="3">The sequence shown here is derived from an EMBL/GenBank/DDBJ whole genome shotgun (WGS) entry which is preliminary data.</text>
</comment>
<dbReference type="Gene3D" id="3.40.50.11550">
    <property type="match status" value="1"/>
</dbReference>
<dbReference type="InterPro" id="IPR046673">
    <property type="entry name" value="ToxA_N"/>
</dbReference>
<feature type="region of interest" description="Disordered" evidence="1">
    <location>
        <begin position="1036"/>
        <end position="1062"/>
    </location>
</feature>
<proteinExistence type="predicted"/>
<feature type="compositionally biased region" description="Low complexity" evidence="1">
    <location>
        <begin position="1043"/>
        <end position="1062"/>
    </location>
</feature>
<feature type="region of interest" description="Disordered" evidence="1">
    <location>
        <begin position="1"/>
        <end position="22"/>
    </location>
</feature>
<feature type="domain" description="Dermonecrotic toxin N-terminal" evidence="2">
    <location>
        <begin position="161"/>
        <end position="323"/>
    </location>
</feature>
<dbReference type="Proteomes" id="UP001150614">
    <property type="component" value="Unassembled WGS sequence"/>
</dbReference>
<evidence type="ECO:0000313" key="3">
    <source>
        <dbReference type="EMBL" id="MDD1945616.1"/>
    </source>
</evidence>
<dbReference type="EMBL" id="JANCLL010000020">
    <property type="protein sequence ID" value="MDD1945616.1"/>
    <property type="molecule type" value="Genomic_DNA"/>
</dbReference>
<dbReference type="SUPFAM" id="SSF159501">
    <property type="entry name" value="EreA/ChaN-like"/>
    <property type="match status" value="1"/>
</dbReference>
<organism evidence="3 4">
    <name type="scientific">Pseudomonas carnis</name>
    <dbReference type="NCBI Taxonomy" id="2487355"/>
    <lineage>
        <taxon>Bacteria</taxon>
        <taxon>Pseudomonadati</taxon>
        <taxon>Pseudomonadota</taxon>
        <taxon>Gammaproteobacteria</taxon>
        <taxon>Pseudomonadales</taxon>
        <taxon>Pseudomonadaceae</taxon>
        <taxon>Pseudomonas</taxon>
    </lineage>
</organism>
<dbReference type="RefSeq" id="WP_178111265.1">
    <property type="nucleotide sequence ID" value="NZ_CAKKLO010000011.1"/>
</dbReference>
<evidence type="ECO:0000256" key="1">
    <source>
        <dbReference type="SAM" id="MobiDB-lite"/>
    </source>
</evidence>
<evidence type="ECO:0000313" key="4">
    <source>
        <dbReference type="Proteomes" id="UP001150614"/>
    </source>
</evidence>
<accession>A0ABT5RHZ8</accession>
<protein>
    <submittedName>
        <fullName evidence="3">Membrane-targeted effector domain-containing toxin</fullName>
    </submittedName>
</protein>